<feature type="compositionally biased region" description="Gly residues" evidence="1">
    <location>
        <begin position="102"/>
        <end position="130"/>
    </location>
</feature>
<feature type="compositionally biased region" description="Basic and acidic residues" evidence="1">
    <location>
        <begin position="132"/>
        <end position="144"/>
    </location>
</feature>
<evidence type="ECO:0000313" key="2">
    <source>
        <dbReference type="EMBL" id="MFC3712208.1"/>
    </source>
</evidence>
<accession>A0ABV7XB00</accession>
<keyword evidence="3" id="KW-1185">Reference proteome</keyword>
<dbReference type="Proteomes" id="UP001595615">
    <property type="component" value="Unassembled WGS sequence"/>
</dbReference>
<evidence type="ECO:0000313" key="3">
    <source>
        <dbReference type="Proteomes" id="UP001595615"/>
    </source>
</evidence>
<dbReference type="RefSeq" id="WP_380858633.1">
    <property type="nucleotide sequence ID" value="NZ_JBHRXV010000004.1"/>
</dbReference>
<sequence>MKKSATDVMEEALYAAVIDAIAALKAASKGLPNTLLRDIGAIHANTAVADLPKEVQAAVAASVRTTFTRLMKEGYTVIGKDAPPPRAPSVTGPPRGDRPYRGGPGGRPGGPGGPRGDRPGGGQRPGGGPRGPKPDGGPRSDAPRPPRRPK</sequence>
<evidence type="ECO:0000256" key="1">
    <source>
        <dbReference type="SAM" id="MobiDB-lite"/>
    </source>
</evidence>
<proteinExistence type="predicted"/>
<feature type="region of interest" description="Disordered" evidence="1">
    <location>
        <begin position="75"/>
        <end position="150"/>
    </location>
</feature>
<gene>
    <name evidence="2" type="ORF">ACFOMD_06485</name>
</gene>
<protein>
    <submittedName>
        <fullName evidence="2">Uncharacterized protein</fullName>
    </submittedName>
</protein>
<reference evidence="3" key="1">
    <citation type="journal article" date="2019" name="Int. J. Syst. Evol. Microbiol.">
        <title>The Global Catalogue of Microorganisms (GCM) 10K type strain sequencing project: providing services to taxonomists for standard genome sequencing and annotation.</title>
        <authorList>
            <consortium name="The Broad Institute Genomics Platform"/>
            <consortium name="The Broad Institute Genome Sequencing Center for Infectious Disease"/>
            <person name="Wu L."/>
            <person name="Ma J."/>
        </authorList>
    </citation>
    <scope>NUCLEOTIDE SEQUENCE [LARGE SCALE GENOMIC DNA]</scope>
    <source>
        <strain evidence="3">KCTC 42644</strain>
    </source>
</reference>
<name>A0ABV7XB00_9SPHN</name>
<organism evidence="2 3">
    <name type="scientific">Sphingoaurantiacus capsulatus</name>
    <dbReference type="NCBI Taxonomy" id="1771310"/>
    <lineage>
        <taxon>Bacteria</taxon>
        <taxon>Pseudomonadati</taxon>
        <taxon>Pseudomonadota</taxon>
        <taxon>Alphaproteobacteria</taxon>
        <taxon>Sphingomonadales</taxon>
        <taxon>Sphingosinicellaceae</taxon>
        <taxon>Sphingoaurantiacus</taxon>
    </lineage>
</organism>
<comment type="caution">
    <text evidence="2">The sequence shown here is derived from an EMBL/GenBank/DDBJ whole genome shotgun (WGS) entry which is preliminary data.</text>
</comment>
<dbReference type="EMBL" id="JBHRXV010000004">
    <property type="protein sequence ID" value="MFC3712208.1"/>
    <property type="molecule type" value="Genomic_DNA"/>
</dbReference>